<feature type="compositionally biased region" description="Basic and acidic residues" evidence="3">
    <location>
        <begin position="44"/>
        <end position="54"/>
    </location>
</feature>
<accession>A0A194YJ36</accession>
<dbReference type="Proteomes" id="UP000000768">
    <property type="component" value="Chromosome 10"/>
</dbReference>
<feature type="region of interest" description="Disordered" evidence="3">
    <location>
        <begin position="1"/>
        <end position="62"/>
    </location>
</feature>
<dbReference type="InParanoid" id="A0A194YJ36"/>
<feature type="compositionally biased region" description="Polar residues" evidence="3">
    <location>
        <begin position="32"/>
        <end position="43"/>
    </location>
</feature>
<name>A0A194YJ36_SORBI</name>
<reference evidence="5 6" key="1">
    <citation type="journal article" date="2009" name="Nature">
        <title>The Sorghum bicolor genome and the diversification of grasses.</title>
        <authorList>
            <person name="Paterson A.H."/>
            <person name="Bowers J.E."/>
            <person name="Bruggmann R."/>
            <person name="Dubchak I."/>
            <person name="Grimwood J."/>
            <person name="Gundlach H."/>
            <person name="Haberer G."/>
            <person name="Hellsten U."/>
            <person name="Mitros T."/>
            <person name="Poliakov A."/>
            <person name="Schmutz J."/>
            <person name="Spannagl M."/>
            <person name="Tang H."/>
            <person name="Wang X."/>
            <person name="Wicker T."/>
            <person name="Bharti A.K."/>
            <person name="Chapman J."/>
            <person name="Feltus F.A."/>
            <person name="Gowik U."/>
            <person name="Grigoriev I.V."/>
            <person name="Lyons E."/>
            <person name="Maher C.A."/>
            <person name="Martis M."/>
            <person name="Narechania A."/>
            <person name="Otillar R.P."/>
            <person name="Penning B.W."/>
            <person name="Salamov A.A."/>
            <person name="Wang Y."/>
            <person name="Zhang L."/>
            <person name="Carpita N.C."/>
            <person name="Freeling M."/>
            <person name="Gingle A.R."/>
            <person name="Hash C.T."/>
            <person name="Keller B."/>
            <person name="Klein P."/>
            <person name="Kresovich S."/>
            <person name="McCann M.C."/>
            <person name="Ming R."/>
            <person name="Peterson D.G."/>
            <person name="Mehboob-ur-Rahman"/>
            <person name="Ware D."/>
            <person name="Westhoff P."/>
            <person name="Mayer K.F."/>
            <person name="Messing J."/>
            <person name="Rokhsar D.S."/>
        </authorList>
    </citation>
    <scope>NUCLEOTIDE SEQUENCE [LARGE SCALE GENOMIC DNA]</scope>
    <source>
        <strain evidence="6">cv. BTx623</strain>
    </source>
</reference>
<organism evidence="5 6">
    <name type="scientific">Sorghum bicolor</name>
    <name type="common">Sorghum</name>
    <name type="synonym">Sorghum vulgare</name>
    <dbReference type="NCBI Taxonomy" id="4558"/>
    <lineage>
        <taxon>Eukaryota</taxon>
        <taxon>Viridiplantae</taxon>
        <taxon>Streptophyta</taxon>
        <taxon>Embryophyta</taxon>
        <taxon>Tracheophyta</taxon>
        <taxon>Spermatophyta</taxon>
        <taxon>Magnoliopsida</taxon>
        <taxon>Liliopsida</taxon>
        <taxon>Poales</taxon>
        <taxon>Poaceae</taxon>
        <taxon>PACMAD clade</taxon>
        <taxon>Panicoideae</taxon>
        <taxon>Andropogonodae</taxon>
        <taxon>Andropogoneae</taxon>
        <taxon>Sorghinae</taxon>
        <taxon>Sorghum</taxon>
    </lineage>
</organism>
<evidence type="ECO:0000313" key="5">
    <source>
        <dbReference type="EMBL" id="KXG19616.1"/>
    </source>
</evidence>
<dbReference type="SUPFAM" id="SSF49764">
    <property type="entry name" value="HSP20-like chaperones"/>
    <property type="match status" value="1"/>
</dbReference>
<evidence type="ECO:0000256" key="2">
    <source>
        <dbReference type="RuleBase" id="RU003616"/>
    </source>
</evidence>
<dbReference type="Gene3D" id="2.60.40.790">
    <property type="match status" value="1"/>
</dbReference>
<comment type="similarity">
    <text evidence="1 2">Belongs to the small heat shock protein (HSP20) family.</text>
</comment>
<dbReference type="InterPro" id="IPR044656">
    <property type="entry name" value="HSP14.7/HSP23.5/HSP23.6-like"/>
</dbReference>
<dbReference type="PANTHER" id="PTHR46991:SF9">
    <property type="entry name" value="23.6 KDA HEAT SHOCK PROTEIN MITOCHONDRIAL"/>
    <property type="match status" value="1"/>
</dbReference>
<dbReference type="Pfam" id="PF00011">
    <property type="entry name" value="HSP20"/>
    <property type="match status" value="1"/>
</dbReference>
<sequence>MRLLEPSQPPRPRKPPAFKPPHTSVALKAFLSQRTATVQNQNPNRREEAERERGPSMASAVASQVALPKPVFLMDILASPPASARPLFSTGDAPPRSSSDGVKDTDGVKDSTGEDAAAADRRPERVPKLFTGDVLDLFPEAAIRDLLLALAEDGGGAASMTGFSPRGSSWVSKDDADAVQLKVAMPGLGKEHVKMRVEKDTLVIKGEGDKDSEGDDKKDPAGYICRIDLPSHAFKVDQIKAEMKNGVLMVTVPKIKDGERKDVFEIKVE</sequence>
<dbReference type="InterPro" id="IPR002068">
    <property type="entry name" value="A-crystallin/Hsp20_dom"/>
</dbReference>
<dbReference type="EMBL" id="CM000769">
    <property type="protein sequence ID" value="KXG19616.1"/>
    <property type="molecule type" value="Genomic_DNA"/>
</dbReference>
<evidence type="ECO:0000256" key="3">
    <source>
        <dbReference type="SAM" id="MobiDB-lite"/>
    </source>
</evidence>
<feature type="domain" description="SHSP" evidence="4">
    <location>
        <begin position="161"/>
        <end position="269"/>
    </location>
</feature>
<dbReference type="STRING" id="4558.A0A194YJ36"/>
<gene>
    <name evidence="5" type="ORF">SORBI_3010G087800</name>
</gene>
<evidence type="ECO:0000256" key="1">
    <source>
        <dbReference type="PROSITE-ProRule" id="PRU00285"/>
    </source>
</evidence>
<dbReference type="AlphaFoldDB" id="A0A194YJ36"/>
<evidence type="ECO:0000313" key="6">
    <source>
        <dbReference type="Proteomes" id="UP000000768"/>
    </source>
</evidence>
<dbReference type="CDD" id="cd06464">
    <property type="entry name" value="ACD_sHsps-like"/>
    <property type="match status" value="1"/>
</dbReference>
<dbReference type="PANTHER" id="PTHR46991">
    <property type="entry name" value="23.5 KDA HEAT SHOCK PROTEIN, MITOCHONDRIAL"/>
    <property type="match status" value="1"/>
</dbReference>
<reference evidence="6" key="2">
    <citation type="journal article" date="2018" name="Plant J.">
        <title>The Sorghum bicolor reference genome: improved assembly, gene annotations, a transcriptome atlas, and signatures of genome organization.</title>
        <authorList>
            <person name="McCormick R.F."/>
            <person name="Truong S.K."/>
            <person name="Sreedasyam A."/>
            <person name="Jenkins J."/>
            <person name="Shu S."/>
            <person name="Sims D."/>
            <person name="Kennedy M."/>
            <person name="Amirebrahimi M."/>
            <person name="Weers B.D."/>
            <person name="McKinley B."/>
            <person name="Mattison A."/>
            <person name="Morishige D.T."/>
            <person name="Grimwood J."/>
            <person name="Schmutz J."/>
            <person name="Mullet J.E."/>
        </authorList>
    </citation>
    <scope>NUCLEOTIDE SEQUENCE [LARGE SCALE GENOMIC DNA]</scope>
    <source>
        <strain evidence="6">cv. BTx623</strain>
    </source>
</reference>
<dbReference type="InterPro" id="IPR008978">
    <property type="entry name" value="HSP20-like_chaperone"/>
</dbReference>
<dbReference type="Gramene" id="KXG19616">
    <property type="protein sequence ID" value="KXG19616"/>
    <property type="gene ID" value="SORBI_3010G087800"/>
</dbReference>
<evidence type="ECO:0000259" key="4">
    <source>
        <dbReference type="PROSITE" id="PS01031"/>
    </source>
</evidence>
<protein>
    <recommendedName>
        <fullName evidence="4">SHSP domain-containing protein</fullName>
    </recommendedName>
</protein>
<feature type="compositionally biased region" description="Basic and acidic residues" evidence="3">
    <location>
        <begin position="101"/>
        <end position="124"/>
    </location>
</feature>
<proteinExistence type="inferred from homology"/>
<feature type="region of interest" description="Disordered" evidence="3">
    <location>
        <begin position="85"/>
        <end position="124"/>
    </location>
</feature>
<keyword evidence="6" id="KW-1185">Reference proteome</keyword>
<dbReference type="eggNOG" id="KOG0710">
    <property type="taxonomic scope" value="Eukaryota"/>
</dbReference>
<dbReference type="PROSITE" id="PS01031">
    <property type="entry name" value="SHSP"/>
    <property type="match status" value="1"/>
</dbReference>